<protein>
    <submittedName>
        <fullName evidence="1">Uncharacterized protein</fullName>
    </submittedName>
</protein>
<evidence type="ECO:0000313" key="1">
    <source>
        <dbReference type="EMBL" id="CAB3655956.1"/>
    </source>
</evidence>
<organism evidence="1 2">
    <name type="scientific">Paraburkholderia rhynchosiae</name>
    <dbReference type="NCBI Taxonomy" id="487049"/>
    <lineage>
        <taxon>Bacteria</taxon>
        <taxon>Pseudomonadati</taxon>
        <taxon>Pseudomonadota</taxon>
        <taxon>Betaproteobacteria</taxon>
        <taxon>Burkholderiales</taxon>
        <taxon>Burkholderiaceae</taxon>
        <taxon>Paraburkholderia</taxon>
    </lineage>
</organism>
<dbReference type="AlphaFoldDB" id="A0A6J5A6P7"/>
<reference evidence="1 2" key="1">
    <citation type="submission" date="2020-04" db="EMBL/GenBank/DDBJ databases">
        <authorList>
            <person name="De Canck E."/>
        </authorList>
    </citation>
    <scope>NUCLEOTIDE SEQUENCE [LARGE SCALE GENOMIC DNA]</scope>
    <source>
        <strain evidence="1 2">LMG 27174</strain>
    </source>
</reference>
<proteinExistence type="predicted"/>
<sequence>MATTAMQDDVGDELPLEVIKHLSTQIAAAPGYVSKVFERLAAEGADAGEEYPAVRGYN</sequence>
<dbReference type="Proteomes" id="UP000494205">
    <property type="component" value="Unassembled WGS sequence"/>
</dbReference>
<gene>
    <name evidence="1" type="ORF">LMG27174_01406</name>
</gene>
<name>A0A6J5A6P7_9BURK</name>
<dbReference type="RefSeq" id="WP_167403551.1">
    <property type="nucleotide sequence ID" value="NZ_CADIJZ010000004.1"/>
</dbReference>
<evidence type="ECO:0000313" key="2">
    <source>
        <dbReference type="Proteomes" id="UP000494205"/>
    </source>
</evidence>
<dbReference type="EMBL" id="CADIJZ010000004">
    <property type="protein sequence ID" value="CAB3655956.1"/>
    <property type="molecule type" value="Genomic_DNA"/>
</dbReference>
<accession>A0A6J5A6P7</accession>